<gene>
    <name evidence="8" type="ORF">FOC84_16645</name>
</gene>
<evidence type="ECO:0000256" key="4">
    <source>
        <dbReference type="ARBA" id="ARBA00022741"/>
    </source>
</evidence>
<evidence type="ECO:0000256" key="1">
    <source>
        <dbReference type="ARBA" id="ARBA00005417"/>
    </source>
</evidence>
<dbReference type="RefSeq" id="WP_173145385.1">
    <property type="nucleotide sequence ID" value="NZ_CP053985.1"/>
</dbReference>
<dbReference type="CDD" id="cd03224">
    <property type="entry name" value="ABC_TM1139_LivF_branched"/>
    <property type="match status" value="1"/>
</dbReference>
<reference evidence="8 9" key="1">
    <citation type="submission" date="2020-05" db="EMBL/GenBank/DDBJ databases">
        <title>FDA dAtabase for Regulatory Grade micrObial Sequences (FDA-ARGOS): Supporting development and validation of Infectious Disease Dx tests.</title>
        <authorList>
            <person name="Sproer C."/>
            <person name="Gronow S."/>
            <person name="Severitt S."/>
            <person name="Schroder I."/>
            <person name="Tallon L."/>
            <person name="Sadzewicz L."/>
            <person name="Zhao X."/>
            <person name="Vavikolanu K."/>
            <person name="Mehta A."/>
            <person name="Aluvathingal J."/>
            <person name="Nadendla S."/>
            <person name="Myers T."/>
            <person name="Yan Y."/>
            <person name="Sichtig H."/>
        </authorList>
    </citation>
    <scope>NUCLEOTIDE SEQUENCE [LARGE SCALE GENOMIC DNA]</scope>
    <source>
        <strain evidence="8 9">FDAARGOS_790</strain>
    </source>
</reference>
<keyword evidence="3" id="KW-1003">Cell membrane</keyword>
<feature type="domain" description="ABC transporter" evidence="7">
    <location>
        <begin position="2"/>
        <end position="233"/>
    </location>
</feature>
<proteinExistence type="inferred from homology"/>
<evidence type="ECO:0000259" key="7">
    <source>
        <dbReference type="PROSITE" id="PS50893"/>
    </source>
</evidence>
<dbReference type="Pfam" id="PF00005">
    <property type="entry name" value="ABC_tran"/>
    <property type="match status" value="1"/>
</dbReference>
<dbReference type="Proteomes" id="UP000500970">
    <property type="component" value="Chromosome"/>
</dbReference>
<evidence type="ECO:0000256" key="2">
    <source>
        <dbReference type="ARBA" id="ARBA00022448"/>
    </source>
</evidence>
<protein>
    <submittedName>
        <fullName evidence="8">ABC transporter ATP-binding protein</fullName>
    </submittedName>
</protein>
<dbReference type="InterPro" id="IPR027417">
    <property type="entry name" value="P-loop_NTPase"/>
</dbReference>
<sequence length="233" mass="25282">MLEVKNLRARYGDSLILEGVGIEVGAGQGVALLGRNGAGKTTLLKSIVGGGPTVDGTLRFMGSDLRQIGTHARARAGLALVPEDRRIFSHLTVEENLLLARHASGPRGCLPLQEAYGLFPALAELRMRMGNQLSGGQQQILAVARALMSRPKCMLLDEPTEGVAPLLVQQMAGQVNQARQQQGAALLLAEQNLWFSRQCTDYVFVIDTGRIVFEGDWNHFDAHPEIADRYLAV</sequence>
<name>A0A7D4DY83_9BURK</name>
<organism evidence="8 9">
    <name type="scientific">Achromobacter pestifer</name>
    <dbReference type="NCBI Taxonomy" id="1353889"/>
    <lineage>
        <taxon>Bacteria</taxon>
        <taxon>Pseudomonadati</taxon>
        <taxon>Pseudomonadota</taxon>
        <taxon>Betaproteobacteria</taxon>
        <taxon>Burkholderiales</taxon>
        <taxon>Alcaligenaceae</taxon>
        <taxon>Achromobacter</taxon>
    </lineage>
</organism>
<evidence type="ECO:0000313" key="9">
    <source>
        <dbReference type="Proteomes" id="UP000500970"/>
    </source>
</evidence>
<dbReference type="GO" id="GO:0015807">
    <property type="term" value="P:L-amino acid transport"/>
    <property type="evidence" value="ECO:0007669"/>
    <property type="project" value="TreeGrafter"/>
</dbReference>
<dbReference type="Gene3D" id="3.40.50.300">
    <property type="entry name" value="P-loop containing nucleotide triphosphate hydrolases"/>
    <property type="match status" value="1"/>
</dbReference>
<dbReference type="PANTHER" id="PTHR43820">
    <property type="entry name" value="HIGH-AFFINITY BRANCHED-CHAIN AMINO ACID TRANSPORT ATP-BINDING PROTEIN LIVF"/>
    <property type="match status" value="1"/>
</dbReference>
<dbReference type="SUPFAM" id="SSF52540">
    <property type="entry name" value="P-loop containing nucleoside triphosphate hydrolases"/>
    <property type="match status" value="1"/>
</dbReference>
<evidence type="ECO:0000256" key="3">
    <source>
        <dbReference type="ARBA" id="ARBA00022475"/>
    </source>
</evidence>
<keyword evidence="5 8" id="KW-0067">ATP-binding</keyword>
<keyword evidence="9" id="KW-1185">Reference proteome</keyword>
<dbReference type="KEGG" id="apes:FOC84_16645"/>
<evidence type="ECO:0000256" key="6">
    <source>
        <dbReference type="ARBA" id="ARBA00022970"/>
    </source>
</evidence>
<dbReference type="GO" id="GO:0015658">
    <property type="term" value="F:branched-chain amino acid transmembrane transporter activity"/>
    <property type="evidence" value="ECO:0007669"/>
    <property type="project" value="TreeGrafter"/>
</dbReference>
<evidence type="ECO:0000313" key="8">
    <source>
        <dbReference type="EMBL" id="QKH36492.1"/>
    </source>
</evidence>
<keyword evidence="2" id="KW-0813">Transport</keyword>
<dbReference type="PANTHER" id="PTHR43820:SF2">
    <property type="entry name" value="ABC TRANSPORTER ATP-BINDING PROTEIN"/>
    <property type="match status" value="1"/>
</dbReference>
<keyword evidence="3" id="KW-0472">Membrane</keyword>
<dbReference type="InterPro" id="IPR003439">
    <property type="entry name" value="ABC_transporter-like_ATP-bd"/>
</dbReference>
<dbReference type="PROSITE" id="PS50893">
    <property type="entry name" value="ABC_TRANSPORTER_2"/>
    <property type="match status" value="1"/>
</dbReference>
<keyword evidence="4" id="KW-0547">Nucleotide-binding</keyword>
<dbReference type="InterPro" id="IPR052156">
    <property type="entry name" value="BCAA_Transport_ATP-bd_LivF"/>
</dbReference>
<dbReference type="GO" id="GO:0005524">
    <property type="term" value="F:ATP binding"/>
    <property type="evidence" value="ECO:0007669"/>
    <property type="project" value="UniProtKB-KW"/>
</dbReference>
<evidence type="ECO:0000256" key="5">
    <source>
        <dbReference type="ARBA" id="ARBA00022840"/>
    </source>
</evidence>
<keyword evidence="6" id="KW-0029">Amino-acid transport</keyword>
<dbReference type="AlphaFoldDB" id="A0A7D4DY83"/>
<dbReference type="SMART" id="SM00382">
    <property type="entry name" value="AAA"/>
    <property type="match status" value="1"/>
</dbReference>
<comment type="similarity">
    <text evidence="1">Belongs to the ABC transporter superfamily.</text>
</comment>
<dbReference type="InterPro" id="IPR003593">
    <property type="entry name" value="AAA+_ATPase"/>
</dbReference>
<dbReference type="GO" id="GO:0016887">
    <property type="term" value="F:ATP hydrolysis activity"/>
    <property type="evidence" value="ECO:0007669"/>
    <property type="project" value="InterPro"/>
</dbReference>
<accession>A0A7D4DY83</accession>
<dbReference type="EMBL" id="CP053985">
    <property type="protein sequence ID" value="QKH36492.1"/>
    <property type="molecule type" value="Genomic_DNA"/>
</dbReference>